<keyword evidence="2" id="KW-0614">Plasmid</keyword>
<feature type="compositionally biased region" description="Low complexity" evidence="1">
    <location>
        <begin position="35"/>
        <end position="49"/>
    </location>
</feature>
<geneLocation type="plasmid" evidence="3">
    <name>pmdjk44.2</name>
</geneLocation>
<reference evidence="2 3" key="1">
    <citation type="submission" date="2017-10" db="EMBL/GenBank/DDBJ databases">
        <title>Streptomyces alboflavus Genome sequencing and assembly.</title>
        <authorList>
            <person name="Wang Y."/>
            <person name="Du B."/>
            <person name="Ding Y."/>
            <person name="Liu H."/>
            <person name="Hou Q."/>
            <person name="Liu K."/>
            <person name="Wang C."/>
            <person name="Yao L."/>
        </authorList>
    </citation>
    <scope>NUCLEOTIDE SEQUENCE [LARGE SCALE GENOMIC DNA]</scope>
    <source>
        <strain evidence="2 3">MDJK44</strain>
        <plasmid evidence="3">Plasmid pmdjk44.2</plasmid>
    </source>
</reference>
<dbReference type="Proteomes" id="UP000195880">
    <property type="component" value="Plasmid pMDJK44.2"/>
</dbReference>
<sequence length="168" mass="18290">MLSARGSPSPDRTRRGESTQHAPALPNALNRKAITMHTAKTPTTTPQTPSRRGAAQPSRDGIARIGISLQLRFSASELTSALVAAPAEHDLSALGPVDVRRLVAEVLAQYGYDVLSRAAYDSNDDRHQEARRAIRRAYGPRFTNAPDEQAFLAAPLLDVVRADLWEQP</sequence>
<accession>A0A291W5K9</accession>
<evidence type="ECO:0000256" key="1">
    <source>
        <dbReference type="SAM" id="MobiDB-lite"/>
    </source>
</evidence>
<proteinExistence type="predicted"/>
<dbReference type="KEGG" id="salf:SMD44_p20066"/>
<dbReference type="EMBL" id="CP023977">
    <property type="protein sequence ID" value="ATM24849.1"/>
    <property type="molecule type" value="Genomic_DNA"/>
</dbReference>
<dbReference type="AlphaFoldDB" id="A0A291W5K9"/>
<name>A0A291W5K9_9ACTN</name>
<evidence type="ECO:0000313" key="3">
    <source>
        <dbReference type="Proteomes" id="UP000195880"/>
    </source>
</evidence>
<dbReference type="InterPro" id="IPR045753">
    <property type="entry name" value="DUF6181"/>
</dbReference>
<organism evidence="2 3">
    <name type="scientific">Streptomyces alboflavus</name>
    <dbReference type="NCBI Taxonomy" id="67267"/>
    <lineage>
        <taxon>Bacteria</taxon>
        <taxon>Bacillati</taxon>
        <taxon>Actinomycetota</taxon>
        <taxon>Actinomycetes</taxon>
        <taxon>Kitasatosporales</taxon>
        <taxon>Streptomycetaceae</taxon>
        <taxon>Streptomyces</taxon>
    </lineage>
</organism>
<keyword evidence="3" id="KW-1185">Reference proteome</keyword>
<protein>
    <submittedName>
        <fullName evidence="2">Uncharacterized protein</fullName>
    </submittedName>
</protein>
<evidence type="ECO:0000313" key="2">
    <source>
        <dbReference type="EMBL" id="ATM24849.1"/>
    </source>
</evidence>
<gene>
    <name evidence="2" type="ORF">SMD44_p20066</name>
</gene>
<dbReference type="Pfam" id="PF19679">
    <property type="entry name" value="DUF6181"/>
    <property type="match status" value="1"/>
</dbReference>
<feature type="region of interest" description="Disordered" evidence="1">
    <location>
        <begin position="1"/>
        <end position="59"/>
    </location>
</feature>